<evidence type="ECO:0000313" key="3">
    <source>
        <dbReference type="Proteomes" id="UP000248054"/>
    </source>
</evidence>
<dbReference type="RefSeq" id="WP_110475335.1">
    <property type="nucleotide sequence ID" value="NZ_BMWQ01000002.1"/>
</dbReference>
<accession>A0A2V4X8N8</accession>
<keyword evidence="3" id="KW-1185">Reference proteome</keyword>
<protein>
    <submittedName>
        <fullName evidence="2">Putative HTH transcriptional regulator</fullName>
    </submittedName>
</protein>
<comment type="caution">
    <text evidence="2">The sequence shown here is derived from an EMBL/GenBank/DDBJ whole genome shotgun (WGS) entry which is preliminary data.</text>
</comment>
<dbReference type="PANTHER" id="PTHR30595:SF6">
    <property type="entry name" value="SCHLAFEN ALBA-2 DOMAIN-CONTAINING PROTEIN"/>
    <property type="match status" value="1"/>
</dbReference>
<dbReference type="InterPro" id="IPR038475">
    <property type="entry name" value="RecG_C_sf"/>
</dbReference>
<gene>
    <name evidence="2" type="ORF">DFQ11_102559</name>
</gene>
<dbReference type="Gene3D" id="3.30.565.60">
    <property type="match status" value="1"/>
</dbReference>
<dbReference type="Gene3D" id="3.30.950.30">
    <property type="entry name" value="Schlafen, AAA domain"/>
    <property type="match status" value="1"/>
</dbReference>
<dbReference type="Pfam" id="PF04326">
    <property type="entry name" value="SLFN_AlbA_2"/>
    <property type="match status" value="1"/>
</dbReference>
<dbReference type="AlphaFoldDB" id="A0A2V4X8N8"/>
<dbReference type="InterPro" id="IPR007421">
    <property type="entry name" value="Schlafen_AlbA_2_dom"/>
</dbReference>
<dbReference type="EMBL" id="QJTD01000002">
    <property type="protein sequence ID" value="PYE81979.1"/>
    <property type="molecule type" value="Genomic_DNA"/>
</dbReference>
<dbReference type="Pfam" id="PF13749">
    <property type="entry name" value="HATPase_c_4"/>
    <property type="match status" value="1"/>
</dbReference>
<organism evidence="2 3">
    <name type="scientific">Winogradskyella epiphytica</name>
    <dbReference type="NCBI Taxonomy" id="262005"/>
    <lineage>
        <taxon>Bacteria</taxon>
        <taxon>Pseudomonadati</taxon>
        <taxon>Bacteroidota</taxon>
        <taxon>Flavobacteriia</taxon>
        <taxon>Flavobacteriales</taxon>
        <taxon>Flavobacteriaceae</taxon>
        <taxon>Winogradskyella</taxon>
    </lineage>
</organism>
<feature type="domain" description="Schlafen AlbA-2" evidence="1">
    <location>
        <begin position="23"/>
        <end position="141"/>
    </location>
</feature>
<dbReference type="InterPro" id="IPR038461">
    <property type="entry name" value="Schlafen_AlbA_2_dom_sf"/>
</dbReference>
<sequence length="486" mass="54596">MKNWIPKAISYLDKSLGKVPSELNEIDWKETLSPKNDKLCQHISAFANMPGGGFLVFGINNKTASIIGIKRNEADNIVERLASLCRDGVDPLVKIDHSIETFRGEELLFVYITESAVKPVHLSGKTIEDSFIRSGGTTRKASRADVGALMLNSKAPTWEELHASKLLNEVEVITLLEYDKILELLGKPIPSDIKEILKWLEDEKMLVNVDGKGYYITNFGAIAAAKDLNKFDGLARKVVRLIKYEGKNKAGASKEYPGRKGYAVGFESLIVFIQGLLQDSEVIKNALRVDTSIYPEQALRELISNILIHQDFTIRGSGPMIEIFDDRIVFSNPGKLLPSKKIDRLIRTTPESRNEILASAFRRYNICEERGSGFEKAVIAIELFGLPPLKFEELENSFKVTMYAPKKYADMTNDERIEACYQHSIIEYFGNGGFNNASLRKRFGMHDKQASQISLLIKEAIESGKVKPKDADNVSKKFSLYVPYWA</sequence>
<dbReference type="OrthoDB" id="9768354at2"/>
<evidence type="ECO:0000259" key="1">
    <source>
        <dbReference type="Pfam" id="PF04326"/>
    </source>
</evidence>
<reference evidence="2 3" key="1">
    <citation type="submission" date="2018-06" db="EMBL/GenBank/DDBJ databases">
        <title>Genomic Encyclopedia of Type Strains, Phase III (KMG-III): the genomes of soil and plant-associated and newly described type strains.</title>
        <authorList>
            <person name="Whitman W."/>
        </authorList>
    </citation>
    <scope>NUCLEOTIDE SEQUENCE [LARGE SCALE GENOMIC DNA]</scope>
    <source>
        <strain evidence="2 3">CECT 7945</strain>
    </source>
</reference>
<dbReference type="Proteomes" id="UP000248054">
    <property type="component" value="Unassembled WGS sequence"/>
</dbReference>
<dbReference type="PANTHER" id="PTHR30595">
    <property type="entry name" value="GLPR-RELATED TRANSCRIPTIONAL REPRESSOR"/>
    <property type="match status" value="1"/>
</dbReference>
<name>A0A2V4X8N8_9FLAO</name>
<proteinExistence type="predicted"/>
<evidence type="ECO:0000313" key="2">
    <source>
        <dbReference type="EMBL" id="PYE81979.1"/>
    </source>
</evidence>